<evidence type="ECO:0000256" key="3">
    <source>
        <dbReference type="ARBA" id="ARBA00023239"/>
    </source>
</evidence>
<name>A0A2T3FX66_9FIRM</name>
<accession>A0A2T3FX66</accession>
<organism evidence="5 6">
    <name type="scientific">Faecalibacillus faecis</name>
    <dbReference type="NCBI Taxonomy" id="1982628"/>
    <lineage>
        <taxon>Bacteria</taxon>
        <taxon>Bacillati</taxon>
        <taxon>Bacillota</taxon>
        <taxon>Erysipelotrichia</taxon>
        <taxon>Erysipelotrichales</taxon>
        <taxon>Coprobacillaceae</taxon>
        <taxon>Faecalibacillus</taxon>
    </lineage>
</organism>
<keyword evidence="3" id="KW-0456">Lyase</keyword>
<proteinExistence type="predicted"/>
<keyword evidence="2" id="KW-0865">Zymogen</keyword>
<keyword evidence="1" id="KW-0210">Decarboxylase</keyword>
<sequence length="286" mass="32837">MIKDRQGQVVRELEGQNQLLKKLYSTSIGRCALKILVSPFITHLGGFYMSSPLSKTSISSFIKNNSIDMRQYEEKKYKSYNDFFTRRIKEGKRPFDKSDSILMAPADSKLTYYPINEETILEIKDTKYQLKDLLQDQQLANEYDGGVCLVFRLAVDDYHRYSYVDDGQIVGHKKIKGIFHTVNPIANDYYPIYKMNSREYTVIDSKNFGKMIQMEVGAMMVGKIVNYNHQIASKGKEKGYFEFGGSTVVLIFKKDTVKVDDDIINNSRENVETRVLLGQKIGCKGV</sequence>
<evidence type="ECO:0000313" key="5">
    <source>
        <dbReference type="EMBL" id="PST39894.1"/>
    </source>
</evidence>
<dbReference type="PANTHER" id="PTHR10067">
    <property type="entry name" value="PHOSPHATIDYLSERINE DECARBOXYLASE"/>
    <property type="match status" value="1"/>
</dbReference>
<evidence type="ECO:0000256" key="4">
    <source>
        <dbReference type="ARBA" id="ARBA00023317"/>
    </source>
</evidence>
<protein>
    <submittedName>
        <fullName evidence="5">Phosphatidylserine decarboxylase</fullName>
    </submittedName>
</protein>
<dbReference type="GO" id="GO:0004609">
    <property type="term" value="F:phosphatidylserine decarboxylase activity"/>
    <property type="evidence" value="ECO:0007669"/>
    <property type="project" value="InterPro"/>
</dbReference>
<keyword evidence="6" id="KW-1185">Reference proteome</keyword>
<dbReference type="GO" id="GO:0008654">
    <property type="term" value="P:phospholipid biosynthetic process"/>
    <property type="evidence" value="ECO:0007669"/>
    <property type="project" value="InterPro"/>
</dbReference>
<dbReference type="AlphaFoldDB" id="A0A2T3FX66"/>
<dbReference type="EMBL" id="PYLP01000010">
    <property type="protein sequence ID" value="PST39894.1"/>
    <property type="molecule type" value="Genomic_DNA"/>
</dbReference>
<dbReference type="RefSeq" id="WP_106988210.1">
    <property type="nucleotide sequence ID" value="NZ_DAWBWI010000099.1"/>
</dbReference>
<evidence type="ECO:0000313" key="6">
    <source>
        <dbReference type="Proteomes" id="UP000241201"/>
    </source>
</evidence>
<gene>
    <name evidence="5" type="ORF">C7U55_08545</name>
</gene>
<evidence type="ECO:0000256" key="1">
    <source>
        <dbReference type="ARBA" id="ARBA00022793"/>
    </source>
</evidence>
<evidence type="ECO:0000256" key="2">
    <source>
        <dbReference type="ARBA" id="ARBA00023145"/>
    </source>
</evidence>
<dbReference type="Pfam" id="PF02666">
    <property type="entry name" value="PS_Dcarbxylase"/>
    <property type="match status" value="1"/>
</dbReference>
<dbReference type="InterPro" id="IPR003817">
    <property type="entry name" value="PS_Dcarbxylase"/>
</dbReference>
<keyword evidence="4" id="KW-0670">Pyruvate</keyword>
<dbReference type="Proteomes" id="UP000241201">
    <property type="component" value="Unassembled WGS sequence"/>
</dbReference>
<reference evidence="6" key="1">
    <citation type="submission" date="2018-03" db="EMBL/GenBank/DDBJ databases">
        <title>Lachnoclostridium SNUG30370 gen.nov., sp.nov., isolated from human faeces.</title>
        <authorList>
            <person name="Seo B."/>
            <person name="Jeon K."/>
            <person name="Ko G."/>
        </authorList>
    </citation>
    <scope>NUCLEOTIDE SEQUENCE [LARGE SCALE GENOMIC DNA]</scope>
    <source>
        <strain evidence="6">SNUG30370</strain>
    </source>
</reference>
<dbReference type="PANTHER" id="PTHR10067:SF17">
    <property type="entry name" value="PHOSPHATIDYLSERINE DECARBOXYLASE PROENZYME 2"/>
    <property type="match status" value="1"/>
</dbReference>
<comment type="caution">
    <text evidence="5">The sequence shown here is derived from an EMBL/GenBank/DDBJ whole genome shotgun (WGS) entry which is preliminary data.</text>
</comment>
<dbReference type="GeneID" id="77471136"/>